<evidence type="ECO:0000313" key="5">
    <source>
        <dbReference type="Proteomes" id="UP000078103"/>
    </source>
</evidence>
<dbReference type="EMBL" id="LXSH01000020">
    <property type="protein sequence ID" value="OAM21694.1"/>
    <property type="molecule type" value="Genomic_DNA"/>
</dbReference>
<proteinExistence type="inferred from homology"/>
<dbReference type="RefSeq" id="WP_064106026.1">
    <property type="nucleotide sequence ID" value="NZ_LXSH01000020.1"/>
</dbReference>
<organism evidence="4 5">
    <name type="scientific">Eikenella corrodens</name>
    <dbReference type="NCBI Taxonomy" id="539"/>
    <lineage>
        <taxon>Bacteria</taxon>
        <taxon>Pseudomonadati</taxon>
        <taxon>Pseudomonadota</taxon>
        <taxon>Betaproteobacteria</taxon>
        <taxon>Neisseriales</taxon>
        <taxon>Neisseriaceae</taxon>
        <taxon>Eikenella</taxon>
    </lineage>
</organism>
<dbReference type="PANTHER" id="PTHR12215">
    <property type="entry name" value="PHOSPHOPANTETHEINE TRANSFERASE"/>
    <property type="match status" value="1"/>
</dbReference>
<gene>
    <name evidence="4" type="ORF">A7P89_07690</name>
</gene>
<accession>A0A1A9RMQ2</accession>
<dbReference type="Proteomes" id="UP000078103">
    <property type="component" value="Unassembled WGS sequence"/>
</dbReference>
<feature type="domain" description="4'-phosphopantetheinyl transferase" evidence="3">
    <location>
        <begin position="91"/>
        <end position="149"/>
    </location>
</feature>
<evidence type="ECO:0000256" key="2">
    <source>
        <dbReference type="ARBA" id="ARBA00022679"/>
    </source>
</evidence>
<keyword evidence="2 4" id="KW-0808">Transferase</keyword>
<dbReference type="InterPro" id="IPR008278">
    <property type="entry name" value="4-PPantetheinyl_Trfase_dom"/>
</dbReference>
<evidence type="ECO:0000256" key="1">
    <source>
        <dbReference type="ARBA" id="ARBA00010990"/>
    </source>
</evidence>
<protein>
    <submittedName>
        <fullName evidence="4">4'-phosphopantetheinyl transferase</fullName>
    </submittedName>
</protein>
<dbReference type="InterPro" id="IPR037143">
    <property type="entry name" value="4-PPantetheinyl_Trfase_dom_sf"/>
</dbReference>
<evidence type="ECO:0000313" key="4">
    <source>
        <dbReference type="EMBL" id="OAM21694.1"/>
    </source>
</evidence>
<reference evidence="5" key="1">
    <citation type="submission" date="2016-05" db="EMBL/GenBank/DDBJ databases">
        <title>Draft genome of Corynebacterium afermentans subsp. afermentans LCDC 88199T.</title>
        <authorList>
            <person name="Bernier A.-M."/>
            <person name="Bernard K."/>
        </authorList>
    </citation>
    <scope>NUCLEOTIDE SEQUENCE [LARGE SCALE GENOMIC DNA]</scope>
    <source>
        <strain evidence="5">NML120819</strain>
    </source>
</reference>
<dbReference type="PANTHER" id="PTHR12215:SF10">
    <property type="entry name" value="L-AMINOADIPATE-SEMIALDEHYDE DEHYDROGENASE-PHOSPHOPANTETHEINYL TRANSFERASE"/>
    <property type="match status" value="1"/>
</dbReference>
<evidence type="ECO:0000259" key="3">
    <source>
        <dbReference type="Pfam" id="PF01648"/>
    </source>
</evidence>
<dbReference type="GO" id="GO:0008897">
    <property type="term" value="F:holo-[acyl-carrier-protein] synthase activity"/>
    <property type="evidence" value="ECO:0007669"/>
    <property type="project" value="InterPro"/>
</dbReference>
<dbReference type="SUPFAM" id="SSF56214">
    <property type="entry name" value="4'-phosphopantetheinyl transferase"/>
    <property type="match status" value="1"/>
</dbReference>
<dbReference type="AlphaFoldDB" id="A0A1A9RMQ2"/>
<dbReference type="GO" id="GO:0000287">
    <property type="term" value="F:magnesium ion binding"/>
    <property type="evidence" value="ECO:0007669"/>
    <property type="project" value="InterPro"/>
</dbReference>
<comment type="similarity">
    <text evidence="1">Belongs to the P-Pant transferase superfamily. Gsp/Sfp/HetI/AcpT family.</text>
</comment>
<dbReference type="GO" id="GO:0019878">
    <property type="term" value="P:lysine biosynthetic process via aminoadipic acid"/>
    <property type="evidence" value="ECO:0007669"/>
    <property type="project" value="TreeGrafter"/>
</dbReference>
<name>A0A1A9RMQ2_EIKCO</name>
<dbReference type="InterPro" id="IPR050559">
    <property type="entry name" value="P-Pant_transferase_sf"/>
</dbReference>
<comment type="caution">
    <text evidence="4">The sequence shown here is derived from an EMBL/GenBank/DDBJ whole genome shotgun (WGS) entry which is preliminary data.</text>
</comment>
<sequence>MPTRLLPQHTICLYLAAPDCAAHYRAGLLDAADRAHLVRHPARAAQTGWQVSRFLKQQAAADGFSGSPNFSGSLSHSGGHAVLAVPSADFPVGVDLERLRPRRFDAWPDWVLHADEARWLQQHAELADYYALWTLKEALLKATGQGLADMPQTGLRPNGDSWRLCAAGRLWQGAVFLLDGAWLCGVVWPQEVAAEWAWHGFGEWQAVEKRLLYRFV</sequence>
<dbReference type="Gene3D" id="3.90.470.20">
    <property type="entry name" value="4'-phosphopantetheinyl transferase domain"/>
    <property type="match status" value="1"/>
</dbReference>
<dbReference type="Pfam" id="PF01648">
    <property type="entry name" value="ACPS"/>
    <property type="match status" value="1"/>
</dbReference>
<dbReference type="GO" id="GO:0005829">
    <property type="term" value="C:cytosol"/>
    <property type="evidence" value="ECO:0007669"/>
    <property type="project" value="TreeGrafter"/>
</dbReference>